<name>A0A367KAF0_RHIAZ</name>
<dbReference type="InterPro" id="IPR001806">
    <property type="entry name" value="Small_GTPase"/>
</dbReference>
<organism evidence="9 10">
    <name type="scientific">Rhizopus azygosporus</name>
    <name type="common">Rhizopus microsporus var. azygosporus</name>
    <dbReference type="NCBI Taxonomy" id="86630"/>
    <lineage>
        <taxon>Eukaryota</taxon>
        <taxon>Fungi</taxon>
        <taxon>Fungi incertae sedis</taxon>
        <taxon>Mucoromycota</taxon>
        <taxon>Mucoromycotina</taxon>
        <taxon>Mucoromycetes</taxon>
        <taxon>Mucorales</taxon>
        <taxon>Mucorineae</taxon>
        <taxon>Rhizopodaceae</taxon>
        <taxon>Rhizopus</taxon>
    </lineage>
</organism>
<dbReference type="GO" id="GO:0005525">
    <property type="term" value="F:GTP binding"/>
    <property type="evidence" value="ECO:0007669"/>
    <property type="project" value="UniProtKB-KW"/>
</dbReference>
<dbReference type="STRING" id="86630.A0A367KAF0"/>
<feature type="compositionally biased region" description="Basic residues" evidence="7">
    <location>
        <begin position="7"/>
        <end position="16"/>
    </location>
</feature>
<evidence type="ECO:0000313" key="10">
    <source>
        <dbReference type="Proteomes" id="UP000252139"/>
    </source>
</evidence>
<accession>A0A367KAF0</accession>
<dbReference type="PANTHER" id="PTHR47981:SF39">
    <property type="entry name" value="RAS-RELATED PROTEIN RAB"/>
    <property type="match status" value="1"/>
</dbReference>
<dbReference type="PROSITE" id="PS51420">
    <property type="entry name" value="RHO"/>
    <property type="match status" value="1"/>
</dbReference>
<feature type="coiled-coil region" evidence="6">
    <location>
        <begin position="28"/>
        <end position="65"/>
    </location>
</feature>
<keyword evidence="6" id="KW-0175">Coiled coil</keyword>
<evidence type="ECO:0000256" key="4">
    <source>
        <dbReference type="ARBA" id="ARBA00023288"/>
    </source>
</evidence>
<dbReference type="Proteomes" id="UP000252139">
    <property type="component" value="Unassembled WGS sequence"/>
</dbReference>
<dbReference type="InterPro" id="IPR027417">
    <property type="entry name" value="P-loop_NTPase"/>
</dbReference>
<dbReference type="PANTHER" id="PTHR47981">
    <property type="entry name" value="RAB FAMILY"/>
    <property type="match status" value="1"/>
</dbReference>
<evidence type="ECO:0000256" key="6">
    <source>
        <dbReference type="SAM" id="Coils"/>
    </source>
</evidence>
<dbReference type="SMART" id="SM00173">
    <property type="entry name" value="RAS"/>
    <property type="match status" value="1"/>
</dbReference>
<feature type="region of interest" description="Disordered" evidence="7">
    <location>
        <begin position="1"/>
        <end position="28"/>
    </location>
</feature>
<comment type="similarity">
    <text evidence="1">Belongs to the small GTPase superfamily. Rab family.</text>
</comment>
<dbReference type="PROSITE" id="PS51421">
    <property type="entry name" value="RAS"/>
    <property type="match status" value="1"/>
</dbReference>
<keyword evidence="5" id="KW-0636">Prenylation</keyword>
<keyword evidence="4" id="KW-0449">Lipoprotein</keyword>
<evidence type="ECO:0000256" key="3">
    <source>
        <dbReference type="ARBA" id="ARBA00023134"/>
    </source>
</evidence>
<dbReference type="EMBL" id="PJQL01000144">
    <property type="protein sequence ID" value="RCH99137.1"/>
    <property type="molecule type" value="Genomic_DNA"/>
</dbReference>
<gene>
    <name evidence="9" type="primary">RAB32_1</name>
    <name evidence="9" type="ORF">CU097_014481</name>
</gene>
<protein>
    <submittedName>
        <fullName evidence="9">Rab32, member RAS oncoprotein</fullName>
    </submittedName>
</protein>
<dbReference type="InterPro" id="IPR005225">
    <property type="entry name" value="Small_GTP-bd"/>
</dbReference>
<keyword evidence="3" id="KW-0342">GTP-binding</keyword>
<dbReference type="Pfam" id="PF00071">
    <property type="entry name" value="Ras"/>
    <property type="match status" value="1"/>
</dbReference>
<keyword evidence="2" id="KW-0547">Nucleotide-binding</keyword>
<dbReference type="GO" id="GO:0003924">
    <property type="term" value="F:GTPase activity"/>
    <property type="evidence" value="ECO:0007669"/>
    <property type="project" value="InterPro"/>
</dbReference>
<dbReference type="NCBIfam" id="TIGR00231">
    <property type="entry name" value="small_GTP"/>
    <property type="match status" value="1"/>
</dbReference>
<dbReference type="SMART" id="SM00176">
    <property type="entry name" value="RAN"/>
    <property type="match status" value="1"/>
</dbReference>
<dbReference type="SMART" id="SM00175">
    <property type="entry name" value="RAB"/>
    <property type="match status" value="1"/>
</dbReference>
<dbReference type="SUPFAM" id="SSF52540">
    <property type="entry name" value="P-loop containing nucleoside triphosphate hydrolases"/>
    <property type="match status" value="1"/>
</dbReference>
<dbReference type="InterPro" id="IPR044276">
    <property type="entry name" value="CANIN_dom"/>
</dbReference>
<comment type="caution">
    <text evidence="9">The sequence shown here is derived from an EMBL/GenBank/DDBJ whole genome shotgun (WGS) entry which is preliminary data.</text>
</comment>
<reference evidence="9 10" key="1">
    <citation type="journal article" date="2018" name="G3 (Bethesda)">
        <title>Phylogenetic and Phylogenomic Definition of Rhizopus Species.</title>
        <authorList>
            <person name="Gryganskyi A.P."/>
            <person name="Golan J."/>
            <person name="Dolatabadi S."/>
            <person name="Mondo S."/>
            <person name="Robb S."/>
            <person name="Idnurm A."/>
            <person name="Muszewska A."/>
            <person name="Steczkiewicz K."/>
            <person name="Masonjones S."/>
            <person name="Liao H.L."/>
            <person name="Gajdeczka M.T."/>
            <person name="Anike F."/>
            <person name="Vuek A."/>
            <person name="Anishchenko I.M."/>
            <person name="Voigt K."/>
            <person name="de Hoog G.S."/>
            <person name="Smith M.E."/>
            <person name="Heitman J."/>
            <person name="Vilgalys R."/>
            <person name="Stajich J.E."/>
        </authorList>
    </citation>
    <scope>NUCLEOTIDE SEQUENCE [LARGE SCALE GENOMIC DNA]</scope>
    <source>
        <strain evidence="9 10">CBS 357.93</strain>
    </source>
</reference>
<feature type="domain" description="Coiled-coil SMC6 And NSE5 INteracting (CANIN)" evidence="8">
    <location>
        <begin position="178"/>
        <end position="421"/>
    </location>
</feature>
<proteinExistence type="inferred from homology"/>
<dbReference type="OrthoDB" id="245989at2759"/>
<sequence length="731" mass="84518">MSSGFKKPVKRSRRQLVQHDDSDTEQQVATVEELVQRKKNKLEREKTLESLFQELEQERINQEEVDIYGYPIKQTPTEDLISIADVQFDDNYIMESYTEEMEQEGLEIKDQVKDYLAPEEQEHLDNVFQAIKETEEIHRLEKDWNRPFFKDGIKYIREPCLISRDLFCGQKEIHLSELSATTEGRSFLLASGCMKDWHNSSWKCPHYVYQWLFEVVALDQDKATARNALSTLLMLWSHPDDRNESESREIYEQRYIKLDVFKSVLTAYHAIPTELIDVISMDTEDQMMSETIPIDSQHRSRHIPLSQLGLMIKAFGFSIRLWKEAYMPWEIRYTTRILLQLSLDKAGHLVIQEIQTSIDNCLSALKETWKIDVKNIANDICDMVTTPKQQVHLLDTLKTVYDRSRYLRRVIGITCLGRYLERDVPGSIDNIPVDESLIKQAALMFSYSEKSFTRSNLDYDECCIRIAMLDAAIGTDDDEIRRERETIIQIADELRLIGLQIGAKLGVMKKTIANEMIQRTEMKEYLFKILVVGDLGTGKTSIIRRYVHNIFSTNYKSTIGVDFALKVIQWTPDIIVRLQLWDIAGQERFGNMTRVYYKEALGAIVVYDITRPQTFEGVTRWKKDIDAKVALPDAWGGGQIPVILLANKTDLIQEGHGQPVNPAELDSFCREHGFIQWFETSAKDNSNIEEATRCLVSAIVKLEEENVNNTVSDEVSVKLGQQQRQQNNGCC</sequence>
<dbReference type="PRINTS" id="PR00449">
    <property type="entry name" value="RASTRNSFRMNG"/>
</dbReference>
<dbReference type="InterPro" id="IPR030697">
    <property type="entry name" value="Rab29/Rab38/Rab32"/>
</dbReference>
<dbReference type="GO" id="GO:0005802">
    <property type="term" value="C:trans-Golgi network"/>
    <property type="evidence" value="ECO:0007669"/>
    <property type="project" value="InterPro"/>
</dbReference>
<evidence type="ECO:0000313" key="9">
    <source>
        <dbReference type="EMBL" id="RCH99137.1"/>
    </source>
</evidence>
<keyword evidence="10" id="KW-1185">Reference proteome</keyword>
<evidence type="ECO:0000256" key="7">
    <source>
        <dbReference type="SAM" id="MobiDB-lite"/>
    </source>
</evidence>
<dbReference type="FunFam" id="3.40.50.300:FF:000222">
    <property type="entry name" value="RAB32, member RAS oncogene family"/>
    <property type="match status" value="1"/>
</dbReference>
<dbReference type="GO" id="GO:0005770">
    <property type="term" value="C:late endosome"/>
    <property type="evidence" value="ECO:0007669"/>
    <property type="project" value="TreeGrafter"/>
</dbReference>
<dbReference type="Gene3D" id="3.40.50.300">
    <property type="entry name" value="P-loop containing nucleotide triphosphate hydrolases"/>
    <property type="match status" value="1"/>
</dbReference>
<dbReference type="CDD" id="cd04107">
    <property type="entry name" value="Rab32_Rab38"/>
    <property type="match status" value="1"/>
</dbReference>
<evidence type="ECO:0000256" key="1">
    <source>
        <dbReference type="ARBA" id="ARBA00006270"/>
    </source>
</evidence>
<dbReference type="PROSITE" id="PS51419">
    <property type="entry name" value="RAB"/>
    <property type="match status" value="1"/>
</dbReference>
<dbReference type="SMART" id="SM00174">
    <property type="entry name" value="RHO"/>
    <property type="match status" value="1"/>
</dbReference>
<dbReference type="GO" id="GO:0016192">
    <property type="term" value="P:vesicle-mediated transport"/>
    <property type="evidence" value="ECO:0007669"/>
    <property type="project" value="InterPro"/>
</dbReference>
<evidence type="ECO:0000256" key="5">
    <source>
        <dbReference type="ARBA" id="ARBA00023289"/>
    </source>
</evidence>
<evidence type="ECO:0000259" key="8">
    <source>
        <dbReference type="Pfam" id="PF14816"/>
    </source>
</evidence>
<dbReference type="Pfam" id="PF14816">
    <property type="entry name" value="CANIN"/>
    <property type="match status" value="1"/>
</dbReference>
<dbReference type="PROSITE" id="PS51417">
    <property type="entry name" value="ARF"/>
    <property type="match status" value="1"/>
</dbReference>
<evidence type="ECO:0000256" key="2">
    <source>
        <dbReference type="ARBA" id="ARBA00022741"/>
    </source>
</evidence>
<dbReference type="AlphaFoldDB" id="A0A367KAF0"/>